<sequence>MKILTTIHDLNHLEQFSTKVDGFLIGQSDFSKHLTLDLKGYIVDVIEKINKLEKEVFIQFNRMYTNSELNHIDAFLSTLDLNKITGFMCADIGLLQIFKKHGIKDKFVYNPETLLTNYFDFNYLKQDGILGAFASKEITAKDIKEIGLRKEIKLFMFGHGHMSMFYSKRQILNLYADHMKKDHIYEKRDDLRLKEPKRENERYPVFQDEAGTYVFRGYVMSSLAHMDELSSLLDYFVIDTLFQSDEYVLDVVPLYKDHKSLADAKAIMDKYEETWHDGFLSEKTMIKGE</sequence>
<reference evidence="4 5" key="1">
    <citation type="submission" date="2019-01" db="EMBL/GenBank/DDBJ databases">
        <authorList>
            <consortium name="Pathogen Informatics"/>
        </authorList>
    </citation>
    <scope>NUCLEOTIDE SEQUENCE [LARGE SCALE GENOMIC DNA]</scope>
    <source>
        <strain evidence="4 5">NCTC10172</strain>
    </source>
</reference>
<dbReference type="Pfam" id="PF01136">
    <property type="entry name" value="Peptidase_U32"/>
    <property type="match status" value="1"/>
</dbReference>
<dbReference type="GO" id="GO:0008233">
    <property type="term" value="F:peptidase activity"/>
    <property type="evidence" value="ECO:0007669"/>
    <property type="project" value="UniProtKB-KW"/>
</dbReference>
<dbReference type="InterPro" id="IPR001539">
    <property type="entry name" value="Peptidase_U32"/>
</dbReference>
<dbReference type="KEGG" id="ahk:NCTC10172_00670"/>
<dbReference type="GO" id="GO:0006508">
    <property type="term" value="P:proteolysis"/>
    <property type="evidence" value="ECO:0007669"/>
    <property type="project" value="UniProtKB-KW"/>
</dbReference>
<dbReference type="AlphaFoldDB" id="A0A449BJQ0"/>
<protein>
    <submittedName>
        <fullName evidence="4">Putative protease</fullName>
    </submittedName>
</protein>
<evidence type="ECO:0000256" key="1">
    <source>
        <dbReference type="ARBA" id="ARBA00022670"/>
    </source>
</evidence>
<dbReference type="STRING" id="1408416.GCA_000702765_00816"/>
<proteinExistence type="inferred from homology"/>
<keyword evidence="1 4" id="KW-0645">Protease</keyword>
<organism evidence="4 5">
    <name type="scientific">Acholeplasma hippikon</name>
    <dbReference type="NCBI Taxonomy" id="264636"/>
    <lineage>
        <taxon>Bacteria</taxon>
        <taxon>Bacillati</taxon>
        <taxon>Mycoplasmatota</taxon>
        <taxon>Mollicutes</taxon>
        <taxon>Acholeplasmatales</taxon>
        <taxon>Acholeplasmataceae</taxon>
        <taxon>Acholeplasma</taxon>
    </lineage>
</organism>
<dbReference type="EMBL" id="LR215050">
    <property type="protein sequence ID" value="VEU82650.1"/>
    <property type="molecule type" value="Genomic_DNA"/>
</dbReference>
<name>A0A449BJQ0_9MOLU</name>
<dbReference type="PANTHER" id="PTHR30217:SF6">
    <property type="entry name" value="TRNA HYDROXYLATION PROTEIN P"/>
    <property type="match status" value="1"/>
</dbReference>
<dbReference type="RefSeq" id="WP_035369179.1">
    <property type="nucleotide sequence ID" value="NZ_LR215050.1"/>
</dbReference>
<evidence type="ECO:0000256" key="2">
    <source>
        <dbReference type="ARBA" id="ARBA00022801"/>
    </source>
</evidence>
<dbReference type="PANTHER" id="PTHR30217">
    <property type="entry name" value="PEPTIDASE U32 FAMILY"/>
    <property type="match status" value="1"/>
</dbReference>
<keyword evidence="2" id="KW-0378">Hydrolase</keyword>
<dbReference type="InterPro" id="IPR051454">
    <property type="entry name" value="RNA/ubiquinone_mod_enzymes"/>
</dbReference>
<evidence type="ECO:0000256" key="3">
    <source>
        <dbReference type="ARBA" id="ARBA00038374"/>
    </source>
</evidence>
<evidence type="ECO:0000313" key="5">
    <source>
        <dbReference type="Proteomes" id="UP000290909"/>
    </source>
</evidence>
<keyword evidence="5" id="KW-1185">Reference proteome</keyword>
<dbReference type="Proteomes" id="UP000290909">
    <property type="component" value="Chromosome"/>
</dbReference>
<gene>
    <name evidence="4" type="ORF">NCTC10172_00670</name>
</gene>
<evidence type="ECO:0000313" key="4">
    <source>
        <dbReference type="EMBL" id="VEU82650.1"/>
    </source>
</evidence>
<comment type="similarity">
    <text evidence="3">Belongs to the peptidase U32 family.</text>
</comment>
<accession>A0A449BJQ0</accession>